<gene>
    <name evidence="1" type="ORF">AB2U05_37400</name>
</gene>
<sequence length="127" mass="13293">MSEKLPLNVAEARAAVLRADEIADEAQACRPPDEQTLSLLSEELLGHLLVLLASVEEDYKSLSSGTRLRPVVAGASRAAGDLLARPGIGTLADVLVLAAVCRLMLAWHQVHPLVGGVEPALAPEVAS</sequence>
<reference evidence="1" key="1">
    <citation type="submission" date="2024-07" db="EMBL/GenBank/DDBJ databases">
        <authorList>
            <person name="Yu S.T."/>
        </authorList>
    </citation>
    <scope>NUCLEOTIDE SEQUENCE</scope>
    <source>
        <strain evidence="1">Y1</strain>
    </source>
</reference>
<dbReference type="AlphaFoldDB" id="A0AB39TX80"/>
<dbReference type="EMBL" id="CP163445">
    <property type="protein sequence ID" value="XDQ83784.1"/>
    <property type="molecule type" value="Genomic_DNA"/>
</dbReference>
<organism evidence="1">
    <name type="scientific">Streptomyces sp. Y1</name>
    <dbReference type="NCBI Taxonomy" id="3238634"/>
    <lineage>
        <taxon>Bacteria</taxon>
        <taxon>Bacillati</taxon>
        <taxon>Actinomycetota</taxon>
        <taxon>Actinomycetes</taxon>
        <taxon>Kitasatosporales</taxon>
        <taxon>Streptomycetaceae</taxon>
        <taxon>Streptomyces</taxon>
    </lineage>
</organism>
<dbReference type="RefSeq" id="WP_369185826.1">
    <property type="nucleotide sequence ID" value="NZ_CP163445.1"/>
</dbReference>
<proteinExistence type="predicted"/>
<name>A0AB39TX80_9ACTN</name>
<evidence type="ECO:0000313" key="1">
    <source>
        <dbReference type="EMBL" id="XDQ83784.1"/>
    </source>
</evidence>
<accession>A0AB39TX80</accession>
<protein>
    <submittedName>
        <fullName evidence="1">Uncharacterized protein</fullName>
    </submittedName>
</protein>